<name>A0A4Z2GCT7_9TELE</name>
<protein>
    <submittedName>
        <fullName evidence="2">Uncharacterized protein</fullName>
    </submittedName>
</protein>
<feature type="compositionally biased region" description="Low complexity" evidence="1">
    <location>
        <begin position="36"/>
        <end position="55"/>
    </location>
</feature>
<keyword evidence="3" id="KW-1185">Reference proteome</keyword>
<dbReference type="EMBL" id="SRLO01000617">
    <property type="protein sequence ID" value="TNN50452.1"/>
    <property type="molecule type" value="Genomic_DNA"/>
</dbReference>
<feature type="region of interest" description="Disordered" evidence="1">
    <location>
        <begin position="29"/>
        <end position="71"/>
    </location>
</feature>
<comment type="caution">
    <text evidence="2">The sequence shown here is derived from an EMBL/GenBank/DDBJ whole genome shotgun (WGS) entry which is preliminary data.</text>
</comment>
<evidence type="ECO:0000256" key="1">
    <source>
        <dbReference type="SAM" id="MobiDB-lite"/>
    </source>
</evidence>
<gene>
    <name evidence="2" type="ORF">EYF80_039378</name>
</gene>
<reference evidence="2 3" key="1">
    <citation type="submission" date="2019-03" db="EMBL/GenBank/DDBJ databases">
        <title>First draft genome of Liparis tanakae, snailfish: a comprehensive survey of snailfish specific genes.</title>
        <authorList>
            <person name="Kim W."/>
            <person name="Song I."/>
            <person name="Jeong J.-H."/>
            <person name="Kim D."/>
            <person name="Kim S."/>
            <person name="Ryu S."/>
            <person name="Song J.Y."/>
            <person name="Lee S.K."/>
        </authorList>
    </citation>
    <scope>NUCLEOTIDE SEQUENCE [LARGE SCALE GENOMIC DNA]</scope>
    <source>
        <tissue evidence="2">Muscle</tissue>
    </source>
</reference>
<evidence type="ECO:0000313" key="2">
    <source>
        <dbReference type="EMBL" id="TNN50452.1"/>
    </source>
</evidence>
<proteinExistence type="predicted"/>
<accession>A0A4Z2GCT7</accession>
<organism evidence="2 3">
    <name type="scientific">Liparis tanakae</name>
    <name type="common">Tanaka's snailfish</name>
    <dbReference type="NCBI Taxonomy" id="230148"/>
    <lineage>
        <taxon>Eukaryota</taxon>
        <taxon>Metazoa</taxon>
        <taxon>Chordata</taxon>
        <taxon>Craniata</taxon>
        <taxon>Vertebrata</taxon>
        <taxon>Euteleostomi</taxon>
        <taxon>Actinopterygii</taxon>
        <taxon>Neopterygii</taxon>
        <taxon>Teleostei</taxon>
        <taxon>Neoteleostei</taxon>
        <taxon>Acanthomorphata</taxon>
        <taxon>Eupercaria</taxon>
        <taxon>Perciformes</taxon>
        <taxon>Cottioidei</taxon>
        <taxon>Cottales</taxon>
        <taxon>Liparidae</taxon>
        <taxon>Liparis</taxon>
    </lineage>
</organism>
<sequence length="71" mass="6967">MEYRGGGYSGGSAVCGGAVIKQQIGCNGIRKEDTYSSRGPGPPATRRSSSASAVLGSGGGERPGYGASGAR</sequence>
<dbReference type="AlphaFoldDB" id="A0A4Z2GCT7"/>
<evidence type="ECO:0000313" key="3">
    <source>
        <dbReference type="Proteomes" id="UP000314294"/>
    </source>
</evidence>
<feature type="compositionally biased region" description="Gly residues" evidence="1">
    <location>
        <begin position="56"/>
        <end position="71"/>
    </location>
</feature>
<dbReference type="Proteomes" id="UP000314294">
    <property type="component" value="Unassembled WGS sequence"/>
</dbReference>